<keyword evidence="3 6" id="KW-0812">Transmembrane</keyword>
<reference evidence="7 8" key="1">
    <citation type="submission" date="2022-03" db="EMBL/GenBank/DDBJ databases">
        <title>A chromosomal length assembly of Cordylochernes scorpioides.</title>
        <authorList>
            <person name="Zeh D."/>
            <person name="Zeh J."/>
        </authorList>
    </citation>
    <scope>NUCLEOTIDE SEQUENCE [LARGE SCALE GENOMIC DNA]</scope>
    <source>
        <strain evidence="7">IN4F17</strain>
        <tissue evidence="7">Whole Body</tissue>
    </source>
</reference>
<comment type="similarity">
    <text evidence="2">Belongs to the ZIP transporter (TC 2.A.5) family.</text>
</comment>
<evidence type="ECO:0000313" key="8">
    <source>
        <dbReference type="Proteomes" id="UP001235939"/>
    </source>
</evidence>
<dbReference type="InterPro" id="IPR050799">
    <property type="entry name" value="ZIP_Transporter"/>
</dbReference>
<feature type="transmembrane region" description="Helical" evidence="6">
    <location>
        <begin position="40"/>
        <end position="56"/>
    </location>
</feature>
<evidence type="ECO:0000256" key="6">
    <source>
        <dbReference type="SAM" id="Phobius"/>
    </source>
</evidence>
<protein>
    <submittedName>
        <fullName evidence="7">SLC39A6</fullName>
    </submittedName>
</protein>
<dbReference type="Proteomes" id="UP001235939">
    <property type="component" value="Chromosome X"/>
</dbReference>
<keyword evidence="5 6" id="KW-0472">Membrane</keyword>
<dbReference type="EMBL" id="CP092886">
    <property type="protein sequence ID" value="UYV84933.1"/>
    <property type="molecule type" value="Genomic_DNA"/>
</dbReference>
<keyword evidence="8" id="KW-1185">Reference proteome</keyword>
<gene>
    <name evidence="7" type="ORF">LAZ67_X004050</name>
</gene>
<evidence type="ECO:0000313" key="7">
    <source>
        <dbReference type="EMBL" id="UYV84933.1"/>
    </source>
</evidence>
<name>A0ABY6LUV7_9ARAC</name>
<organism evidence="7 8">
    <name type="scientific">Cordylochernes scorpioides</name>
    <dbReference type="NCBI Taxonomy" id="51811"/>
    <lineage>
        <taxon>Eukaryota</taxon>
        <taxon>Metazoa</taxon>
        <taxon>Ecdysozoa</taxon>
        <taxon>Arthropoda</taxon>
        <taxon>Chelicerata</taxon>
        <taxon>Arachnida</taxon>
        <taxon>Pseudoscorpiones</taxon>
        <taxon>Cheliferoidea</taxon>
        <taxon>Chernetidae</taxon>
        <taxon>Cordylochernes</taxon>
    </lineage>
</organism>
<feature type="transmembrane region" description="Helical" evidence="6">
    <location>
        <begin position="12"/>
        <end position="33"/>
    </location>
</feature>
<evidence type="ECO:0000256" key="1">
    <source>
        <dbReference type="ARBA" id="ARBA00004141"/>
    </source>
</evidence>
<dbReference type="PANTHER" id="PTHR12191:SF37">
    <property type="entry name" value="ZINC TRANSPORTER FOI"/>
    <property type="match status" value="1"/>
</dbReference>
<dbReference type="PANTHER" id="PTHR12191">
    <property type="entry name" value="SOLUTE CARRIER FAMILY 39"/>
    <property type="match status" value="1"/>
</dbReference>
<comment type="subcellular location">
    <subcellularLocation>
        <location evidence="1">Membrane</location>
        <topology evidence="1">Multi-pass membrane protein</topology>
    </subcellularLocation>
</comment>
<sequence length="103" mass="11159">MLLKSGLSVKRALLYNGVSSLLCFLGMIIGLLLGNIHSSLGWIFAAAAGMFLYIAFVDMVPELSVGPPNAVQNLTLQFLGVFIGVLIMLIIAIYEHDLKHIIN</sequence>
<evidence type="ECO:0000256" key="4">
    <source>
        <dbReference type="ARBA" id="ARBA00022989"/>
    </source>
</evidence>
<dbReference type="InterPro" id="IPR003689">
    <property type="entry name" value="ZIP"/>
</dbReference>
<feature type="transmembrane region" description="Helical" evidence="6">
    <location>
        <begin position="76"/>
        <end position="94"/>
    </location>
</feature>
<keyword evidence="4 6" id="KW-1133">Transmembrane helix</keyword>
<accession>A0ABY6LUV7</accession>
<dbReference type="Pfam" id="PF02535">
    <property type="entry name" value="Zip"/>
    <property type="match status" value="1"/>
</dbReference>
<proteinExistence type="inferred from homology"/>
<evidence type="ECO:0000256" key="5">
    <source>
        <dbReference type="ARBA" id="ARBA00023136"/>
    </source>
</evidence>
<evidence type="ECO:0000256" key="2">
    <source>
        <dbReference type="ARBA" id="ARBA00006939"/>
    </source>
</evidence>
<evidence type="ECO:0000256" key="3">
    <source>
        <dbReference type="ARBA" id="ARBA00022692"/>
    </source>
</evidence>